<organism evidence="1 2">
    <name type="scientific">Roseburia intestinalis</name>
    <dbReference type="NCBI Taxonomy" id="166486"/>
    <lineage>
        <taxon>Bacteria</taxon>
        <taxon>Bacillati</taxon>
        <taxon>Bacillota</taxon>
        <taxon>Clostridia</taxon>
        <taxon>Lachnospirales</taxon>
        <taxon>Lachnospiraceae</taxon>
        <taxon>Roseburia</taxon>
    </lineage>
</organism>
<dbReference type="Proteomes" id="UP000284465">
    <property type="component" value="Unassembled WGS sequence"/>
</dbReference>
<comment type="caution">
    <text evidence="1">The sequence shown here is derived from an EMBL/GenBank/DDBJ whole genome shotgun (WGS) entry which is preliminary data.</text>
</comment>
<evidence type="ECO:0000313" key="1">
    <source>
        <dbReference type="EMBL" id="RHA67626.1"/>
    </source>
</evidence>
<reference evidence="1 2" key="1">
    <citation type="submission" date="2018-08" db="EMBL/GenBank/DDBJ databases">
        <title>A genome reference for cultivated species of the human gut microbiota.</title>
        <authorList>
            <person name="Zou Y."/>
            <person name="Xue W."/>
            <person name="Luo G."/>
        </authorList>
    </citation>
    <scope>NUCLEOTIDE SEQUENCE [LARGE SCALE GENOMIC DNA]</scope>
    <source>
        <strain evidence="1 2">AM43-11</strain>
    </source>
</reference>
<dbReference type="AlphaFoldDB" id="A0A413SJ52"/>
<gene>
    <name evidence="1" type="ORF">DW927_07830</name>
</gene>
<proteinExistence type="predicted"/>
<dbReference type="EMBL" id="QSFP01000007">
    <property type="protein sequence ID" value="RHA67626.1"/>
    <property type="molecule type" value="Genomic_DNA"/>
</dbReference>
<dbReference type="RefSeq" id="WP_118591018.1">
    <property type="nucleotide sequence ID" value="NZ_JAAILV010000034.1"/>
</dbReference>
<protein>
    <submittedName>
        <fullName evidence="1">Uncharacterized protein</fullName>
    </submittedName>
</protein>
<sequence>MEIVTNDMIPDGKFKNKYEAIKSIRECLKMLTEIRNKTSFVKLSASANVFRGMELAEGYYFEQLFNENIELLPQKDKALLRTLLVNFNMIKLPEGKFIYRGKESKNCVWVHMHQGLVFSIPIEPDMEEKFLSGKFVLADGKEKDVMIPNLSKIEHLEVHQKRLGIRKYEFNPKHKVNVGWGTEMDLNDAEAQELLLRALPVDEKESHLVAKKNGRYYSFRCHYGNCYHGYWDNTMPEKNRRIADGIV</sequence>
<evidence type="ECO:0000313" key="2">
    <source>
        <dbReference type="Proteomes" id="UP000284465"/>
    </source>
</evidence>
<accession>A0A413SJ52</accession>
<name>A0A413SJ52_9FIRM</name>